<reference evidence="1" key="1">
    <citation type="journal article" date="2015" name="Genome Biol. Evol.">
        <title>Organellar Genomes of White Spruce (Picea glauca): Assembly and Annotation.</title>
        <authorList>
            <person name="Jackman S.D."/>
            <person name="Warren R.L."/>
            <person name="Gibb E.A."/>
            <person name="Vandervalk B.P."/>
            <person name="Mohamadi H."/>
            <person name="Chu J."/>
            <person name="Raymond A."/>
            <person name="Pleasance S."/>
            <person name="Coope R."/>
            <person name="Wildung M.R."/>
            <person name="Ritland C.E."/>
            <person name="Bousquet J."/>
            <person name="Jones S.J."/>
            <person name="Bohlmann J."/>
            <person name="Birol I."/>
        </authorList>
    </citation>
    <scope>NUCLEOTIDE SEQUENCE [LARGE SCALE GENOMIC DNA]</scope>
    <source>
        <tissue evidence="1">Flushing bud</tissue>
    </source>
</reference>
<comment type="caution">
    <text evidence="1">The sequence shown here is derived from an EMBL/GenBank/DDBJ whole genome shotgun (WGS) entry which is preliminary data.</text>
</comment>
<geneLocation type="mitochondrion" evidence="1"/>
<proteinExistence type="predicted"/>
<sequence length="31" mass="3733">MRWFLLREIGFSVHAMVRWSNCDDPTCDLYA</sequence>
<protein>
    <submittedName>
        <fullName evidence="1">Uncharacterized protein</fullName>
    </submittedName>
</protein>
<dbReference type="EMBL" id="LKAM01000009">
    <property type="protein sequence ID" value="KUM46825.1"/>
    <property type="molecule type" value="Genomic_DNA"/>
</dbReference>
<organism evidence="1">
    <name type="scientific">Picea glauca</name>
    <name type="common">White spruce</name>
    <name type="synonym">Pinus glauca</name>
    <dbReference type="NCBI Taxonomy" id="3330"/>
    <lineage>
        <taxon>Eukaryota</taxon>
        <taxon>Viridiplantae</taxon>
        <taxon>Streptophyta</taxon>
        <taxon>Embryophyta</taxon>
        <taxon>Tracheophyta</taxon>
        <taxon>Spermatophyta</taxon>
        <taxon>Pinopsida</taxon>
        <taxon>Pinidae</taxon>
        <taxon>Conifers I</taxon>
        <taxon>Pinales</taxon>
        <taxon>Pinaceae</taxon>
        <taxon>Picea</taxon>
    </lineage>
</organism>
<gene>
    <name evidence="1" type="ORF">ABT39_MTgene6280</name>
</gene>
<name>A0A101LWW1_PICGL</name>
<dbReference type="AlphaFoldDB" id="A0A101LWW1"/>
<evidence type="ECO:0000313" key="1">
    <source>
        <dbReference type="EMBL" id="KUM46825.1"/>
    </source>
</evidence>
<keyword evidence="1" id="KW-0496">Mitochondrion</keyword>
<accession>A0A101LWW1</accession>